<accession>D6RNB3</accession>
<evidence type="ECO:0000313" key="2">
    <source>
        <dbReference type="EMBL" id="EFI27535.1"/>
    </source>
</evidence>
<organism evidence="2 3">
    <name type="scientific">Coprinopsis cinerea (strain Okayama-7 / 130 / ATCC MYA-4618 / FGSC 9003)</name>
    <name type="common">Inky cap fungus</name>
    <name type="synonym">Hormographiella aspergillata</name>
    <dbReference type="NCBI Taxonomy" id="240176"/>
    <lineage>
        <taxon>Eukaryota</taxon>
        <taxon>Fungi</taxon>
        <taxon>Dikarya</taxon>
        <taxon>Basidiomycota</taxon>
        <taxon>Agaricomycotina</taxon>
        <taxon>Agaricomycetes</taxon>
        <taxon>Agaricomycetidae</taxon>
        <taxon>Agaricales</taxon>
        <taxon>Agaricineae</taxon>
        <taxon>Psathyrellaceae</taxon>
        <taxon>Coprinopsis</taxon>
    </lineage>
</organism>
<feature type="compositionally biased region" description="Basic and acidic residues" evidence="1">
    <location>
        <begin position="159"/>
        <end position="168"/>
    </location>
</feature>
<sequence length="299" mass="33782">MSQNSNHLSRIQLDHVVPFPDSSRSVVVRREGKTRICVIAFCNSNGRGSVPMIGGTIEIFLHRSQARLHIIFGVPWRYLHWRMDTFQFSAAVGMPSMGKIVYLGTGQRRSHKRQPRRKRSGLRAKDSVTAGGHFLQDLAGFLCIGLRNKGRRFPTTRGSQEKEPRGERSSTSPHYPVFDLRAPAKRAKVNLDGNCENSDPDRKAKRCNDVHGNREIAISDAAGSLELSTGASSFHFDRKGPDPHICRSTVVIRRQPDALDHSRLRMRSAVRWGTGHLRPRNLMWSRASRLPADRHQLIE</sequence>
<dbReference type="AlphaFoldDB" id="D6RNB3"/>
<dbReference type="EMBL" id="AACS02000006">
    <property type="protein sequence ID" value="EFI27535.1"/>
    <property type="molecule type" value="Genomic_DNA"/>
</dbReference>
<feature type="region of interest" description="Disordered" evidence="1">
    <location>
        <begin position="152"/>
        <end position="176"/>
    </location>
</feature>
<feature type="region of interest" description="Disordered" evidence="1">
    <location>
        <begin position="105"/>
        <end position="125"/>
    </location>
</feature>
<dbReference type="InParanoid" id="D6RNB3"/>
<evidence type="ECO:0000256" key="1">
    <source>
        <dbReference type="SAM" id="MobiDB-lite"/>
    </source>
</evidence>
<dbReference type="Proteomes" id="UP000001861">
    <property type="component" value="Unassembled WGS sequence"/>
</dbReference>
<dbReference type="RefSeq" id="XP_002911029.1">
    <property type="nucleotide sequence ID" value="XM_002910983.1"/>
</dbReference>
<dbReference type="GeneID" id="9380124"/>
<dbReference type="VEuPathDB" id="FungiDB:CC1G_15572"/>
<proteinExistence type="predicted"/>
<feature type="compositionally biased region" description="Basic residues" evidence="1">
    <location>
        <begin position="108"/>
        <end position="122"/>
    </location>
</feature>
<dbReference type="KEGG" id="cci:CC1G_15572"/>
<protein>
    <submittedName>
        <fullName evidence="2">Uncharacterized protein</fullName>
    </submittedName>
</protein>
<evidence type="ECO:0000313" key="3">
    <source>
        <dbReference type="Proteomes" id="UP000001861"/>
    </source>
</evidence>
<dbReference type="HOGENOM" id="CLU_930709_0_0_1"/>
<gene>
    <name evidence="2" type="ORF">CC1G_15572</name>
</gene>
<keyword evidence="3" id="KW-1185">Reference proteome</keyword>
<name>D6RNB3_COPC7</name>
<reference evidence="2 3" key="1">
    <citation type="journal article" date="2010" name="Proc. Natl. Acad. Sci. U.S.A.">
        <title>Insights into evolution of multicellular fungi from the assembled chromosomes of the mushroom Coprinopsis cinerea (Coprinus cinereus).</title>
        <authorList>
            <person name="Stajich J.E."/>
            <person name="Wilke S.K."/>
            <person name="Ahren D."/>
            <person name="Au C.H."/>
            <person name="Birren B.W."/>
            <person name="Borodovsky M."/>
            <person name="Burns C."/>
            <person name="Canback B."/>
            <person name="Casselton L.A."/>
            <person name="Cheng C.K."/>
            <person name="Deng J."/>
            <person name="Dietrich F.S."/>
            <person name="Fargo D.C."/>
            <person name="Farman M.L."/>
            <person name="Gathman A.C."/>
            <person name="Goldberg J."/>
            <person name="Guigo R."/>
            <person name="Hoegger P.J."/>
            <person name="Hooker J.B."/>
            <person name="Huggins A."/>
            <person name="James T.Y."/>
            <person name="Kamada T."/>
            <person name="Kilaru S."/>
            <person name="Kodira C."/>
            <person name="Kues U."/>
            <person name="Kupfer D."/>
            <person name="Kwan H.S."/>
            <person name="Lomsadze A."/>
            <person name="Li W."/>
            <person name="Lilly W.W."/>
            <person name="Ma L.J."/>
            <person name="Mackey A.J."/>
            <person name="Manning G."/>
            <person name="Martin F."/>
            <person name="Muraguchi H."/>
            <person name="Natvig D.O."/>
            <person name="Palmerini H."/>
            <person name="Ramesh M.A."/>
            <person name="Rehmeyer C.J."/>
            <person name="Roe B.A."/>
            <person name="Shenoy N."/>
            <person name="Stanke M."/>
            <person name="Ter-Hovhannisyan V."/>
            <person name="Tunlid A."/>
            <person name="Velagapudi R."/>
            <person name="Vision T.J."/>
            <person name="Zeng Q."/>
            <person name="Zolan M.E."/>
            <person name="Pukkila P.J."/>
        </authorList>
    </citation>
    <scope>NUCLEOTIDE SEQUENCE [LARGE SCALE GENOMIC DNA]</scope>
    <source>
        <strain evidence="3">Okayama-7 / 130 / ATCC MYA-4618 / FGSC 9003</strain>
    </source>
</reference>
<comment type="caution">
    <text evidence="2">The sequence shown here is derived from an EMBL/GenBank/DDBJ whole genome shotgun (WGS) entry which is preliminary data.</text>
</comment>